<dbReference type="InterPro" id="IPR036514">
    <property type="entry name" value="SGNH_hydro_sf"/>
</dbReference>
<protein>
    <recommendedName>
        <fullName evidence="3">SGNH/GDSL hydrolase family protein</fullName>
    </recommendedName>
</protein>
<evidence type="ECO:0000313" key="2">
    <source>
        <dbReference type="Proteomes" id="UP000293162"/>
    </source>
</evidence>
<organism evidence="1 2">
    <name type="scientific">Emticicia agri</name>
    <dbReference type="NCBI Taxonomy" id="2492393"/>
    <lineage>
        <taxon>Bacteria</taxon>
        <taxon>Pseudomonadati</taxon>
        <taxon>Bacteroidota</taxon>
        <taxon>Cytophagia</taxon>
        <taxon>Cytophagales</taxon>
        <taxon>Leadbetterellaceae</taxon>
        <taxon>Emticicia</taxon>
    </lineage>
</organism>
<gene>
    <name evidence="1" type="ORF">EWM59_04510</name>
</gene>
<accession>A0A4Q5M4F4</accession>
<dbReference type="OrthoDB" id="945151at2"/>
<dbReference type="SUPFAM" id="SSF52266">
    <property type="entry name" value="SGNH hydrolase"/>
    <property type="match status" value="1"/>
</dbReference>
<dbReference type="Gene3D" id="3.40.50.1110">
    <property type="entry name" value="SGNH hydrolase"/>
    <property type="match status" value="1"/>
</dbReference>
<evidence type="ECO:0000313" key="1">
    <source>
        <dbReference type="EMBL" id="RYU96793.1"/>
    </source>
</evidence>
<dbReference type="AlphaFoldDB" id="A0A4Q5M4F4"/>
<name>A0A4Q5M4F4_9BACT</name>
<evidence type="ECO:0008006" key="3">
    <source>
        <dbReference type="Google" id="ProtNLM"/>
    </source>
</evidence>
<dbReference type="RefSeq" id="WP_130019751.1">
    <property type="nucleotide sequence ID" value="NZ_SEWF01000005.1"/>
</dbReference>
<dbReference type="EMBL" id="SEWF01000005">
    <property type="protein sequence ID" value="RYU96793.1"/>
    <property type="molecule type" value="Genomic_DNA"/>
</dbReference>
<sequence length="345" mass="39823">MKSKNLVLGLVSFLLFYIILELFSRIALSFLGFSFFNPKSFLVDNYYKELKKPLETNISKDDGYKDILILGGSVISPLWSRMDTRLDSLLAAKKVRVFDVAIPGHTSLDNAIKYDLLKDKEFDLVIYYEAINENRANNIKPELFREDYSQMEWYHHIGLIRKHPELNFTTLPYLIHKAIVTIARKVTRTPFLENDNVRKENRPYGSDIKTAVPYKKNLEDIIALSEKKEEKLLLMAYTSFFPDVNFLGDPSDAQYFAKNCQRAAIVTVWGDTKNTQKGIGVHNEILTKLANEHKTYYLDMRKVIPQEVDCFCDICHLSEKGCRIFADALANYITTNHILEGKPKI</sequence>
<reference evidence="1 2" key="1">
    <citation type="submission" date="2019-02" db="EMBL/GenBank/DDBJ databases">
        <title>Bacterial novel species Emticicia sp. 17J42-9 isolated from soil.</title>
        <authorList>
            <person name="Jung H.-Y."/>
        </authorList>
    </citation>
    <scope>NUCLEOTIDE SEQUENCE [LARGE SCALE GENOMIC DNA]</scope>
    <source>
        <strain evidence="1 2">17J42-9</strain>
    </source>
</reference>
<keyword evidence="2" id="KW-1185">Reference proteome</keyword>
<proteinExistence type="predicted"/>
<dbReference type="Proteomes" id="UP000293162">
    <property type="component" value="Unassembled WGS sequence"/>
</dbReference>
<dbReference type="GO" id="GO:0016788">
    <property type="term" value="F:hydrolase activity, acting on ester bonds"/>
    <property type="evidence" value="ECO:0007669"/>
    <property type="project" value="UniProtKB-ARBA"/>
</dbReference>
<comment type="caution">
    <text evidence="1">The sequence shown here is derived from an EMBL/GenBank/DDBJ whole genome shotgun (WGS) entry which is preliminary data.</text>
</comment>